<keyword evidence="2" id="KW-1185">Reference proteome</keyword>
<dbReference type="OrthoDB" id="468126at2"/>
<accession>A0A1U7GVQ9</accession>
<dbReference type="RefSeq" id="WP_073556560.1">
    <property type="nucleotide sequence ID" value="NZ_MRCA01000012.1"/>
</dbReference>
<dbReference type="AlphaFoldDB" id="A0A1U7GVQ9"/>
<dbReference type="Proteomes" id="UP000186391">
    <property type="component" value="Unassembled WGS sequence"/>
</dbReference>
<proteinExistence type="predicted"/>
<dbReference type="EMBL" id="MRCA01000012">
    <property type="protein sequence ID" value="OKH12266.1"/>
    <property type="molecule type" value="Genomic_DNA"/>
</dbReference>
<sequence>MRLTIIVIVLLVLTACTTSVLTPPHELVEKAIALQLEKTQQQLNQQLDLDFQGFQINHLSITQEKPLTIENLITYQVRGTYDFTFKLPKRKLTQLNKPFEVYLQLQKEGKTWRLLLPEQSRKDTEPTWHSYLIE</sequence>
<comment type="caution">
    <text evidence="1">The sequence shown here is derived from an EMBL/GenBank/DDBJ whole genome shotgun (WGS) entry which is preliminary data.</text>
</comment>
<dbReference type="PROSITE" id="PS51257">
    <property type="entry name" value="PROKAR_LIPOPROTEIN"/>
    <property type="match status" value="1"/>
</dbReference>
<reference evidence="1 2" key="1">
    <citation type="submission" date="2016-11" db="EMBL/GenBank/DDBJ databases">
        <title>Draft Genome Sequences of Nine Cyanobacterial Strains from Diverse Habitats.</title>
        <authorList>
            <person name="Zhu T."/>
            <person name="Hou S."/>
            <person name="Lu X."/>
            <person name="Hess W.R."/>
        </authorList>
    </citation>
    <scope>NUCLEOTIDE SEQUENCE [LARGE SCALE GENOMIC DNA]</scope>
    <source>
        <strain evidence="1 2">NIES-592</strain>
    </source>
</reference>
<organism evidence="1 2">
    <name type="scientific">Fischerella major NIES-592</name>
    <dbReference type="NCBI Taxonomy" id="210994"/>
    <lineage>
        <taxon>Bacteria</taxon>
        <taxon>Bacillati</taxon>
        <taxon>Cyanobacteriota</taxon>
        <taxon>Cyanophyceae</taxon>
        <taxon>Nostocales</taxon>
        <taxon>Hapalosiphonaceae</taxon>
        <taxon>Fischerella</taxon>
    </lineage>
</organism>
<protein>
    <recommendedName>
        <fullName evidence="3">Lipoprotein</fullName>
    </recommendedName>
</protein>
<name>A0A1U7GVQ9_9CYAN</name>
<evidence type="ECO:0008006" key="3">
    <source>
        <dbReference type="Google" id="ProtNLM"/>
    </source>
</evidence>
<evidence type="ECO:0000313" key="1">
    <source>
        <dbReference type="EMBL" id="OKH12266.1"/>
    </source>
</evidence>
<evidence type="ECO:0000313" key="2">
    <source>
        <dbReference type="Proteomes" id="UP000186391"/>
    </source>
</evidence>
<gene>
    <name evidence="1" type="ORF">NIES592_18845</name>
</gene>